<dbReference type="KEGG" id="lbe:MOO44_00785"/>
<name>A0A976RQX0_9LACO</name>
<dbReference type="Gene3D" id="3.20.20.220">
    <property type="match status" value="1"/>
</dbReference>
<proteinExistence type="inferred from homology"/>
<comment type="cofactor">
    <cofactor evidence="1 8">
        <name>FAD</name>
        <dbReference type="ChEBI" id="CHEBI:57692"/>
    </cofactor>
</comment>
<keyword evidence="4 8" id="KW-0285">Flavoprotein</keyword>
<sequence length="276" mass="30920">MEINSAINLTLEIQSSASQVDNEMNWQLLKEIHPKAVFVPFNAGGNQQLGDQHQFAAHIQNQLGIPVVPHLTGRYQTKTGVQMILKQLQAININHLLVLRGDDIKGRPIQSAFPHASDLMELIRAVAPDFQMMGACYPEGHYQAPDLTTDIMNLKFKVAAGCEELVTQVGFDNHIIQSFLKQVRSIGIQVPIRVGILPVIDRDRVLKMIRLTGVTVPKRLAAILNITDPDEFQRAGLQFTSDQMNALVRLGITNIHLYTLNHRAFLQRLVQDVKVE</sequence>
<dbReference type="GO" id="GO:0035999">
    <property type="term" value="P:tetrahydrofolate interconversion"/>
    <property type="evidence" value="ECO:0007669"/>
    <property type="project" value="TreeGrafter"/>
</dbReference>
<dbReference type="GO" id="GO:0106312">
    <property type="term" value="F:methylenetetrahydrofolate reductase (NADH) activity"/>
    <property type="evidence" value="ECO:0007669"/>
    <property type="project" value="UniProtKB-EC"/>
</dbReference>
<reference evidence="9" key="1">
    <citation type="journal article" date="2022" name="Int. J. Syst. Evol. Microbiol.">
        <title>Apilactobacillus apisilvae sp. nov., Nicolia spurrieriana gen. nov. sp. nov., Bombilactobacillus folatiphilus sp. nov. and Bombilactobacillus thymidiniphilus sp. nov., four new lactic acid bacterial isolates from stingless bees Tetragonula carbonaria and Austroplebeia australis.</title>
        <authorList>
            <person name="Oliphant S.A."/>
            <person name="Watson-Haigh N.S."/>
            <person name="Sumby K.M."/>
            <person name="Gardner J."/>
            <person name="Groom S."/>
            <person name="Jiranek V."/>
        </authorList>
    </citation>
    <scope>NUCLEOTIDE SEQUENCE</scope>
    <source>
        <strain evidence="9">SGEP1_A5</strain>
    </source>
</reference>
<dbReference type="GO" id="GO:0071949">
    <property type="term" value="F:FAD binding"/>
    <property type="evidence" value="ECO:0007669"/>
    <property type="project" value="TreeGrafter"/>
</dbReference>
<comment type="pathway">
    <text evidence="2 8">One-carbon metabolism; tetrahydrofolate interconversion.</text>
</comment>
<dbReference type="GO" id="GO:0005829">
    <property type="term" value="C:cytosol"/>
    <property type="evidence" value="ECO:0007669"/>
    <property type="project" value="TreeGrafter"/>
</dbReference>
<evidence type="ECO:0000256" key="1">
    <source>
        <dbReference type="ARBA" id="ARBA00001974"/>
    </source>
</evidence>
<dbReference type="SUPFAM" id="SSF51730">
    <property type="entry name" value="FAD-linked oxidoreductase"/>
    <property type="match status" value="1"/>
</dbReference>
<evidence type="ECO:0000256" key="2">
    <source>
        <dbReference type="ARBA" id="ARBA00004777"/>
    </source>
</evidence>
<protein>
    <recommendedName>
        <fullName evidence="8">Methylenetetrahydrofolate reductase</fullName>
    </recommendedName>
</protein>
<accession>A0A976RQX0</accession>
<dbReference type="CDD" id="cd00537">
    <property type="entry name" value="MTHFR"/>
    <property type="match status" value="1"/>
</dbReference>
<dbReference type="InterPro" id="IPR003171">
    <property type="entry name" value="Mehydrof_redctse-like"/>
</dbReference>
<geneLocation type="plasmid" evidence="9 10">
    <name>p1unnamed</name>
</geneLocation>
<evidence type="ECO:0000256" key="3">
    <source>
        <dbReference type="ARBA" id="ARBA00006743"/>
    </source>
</evidence>
<keyword evidence="5 8" id="KW-0274">FAD</keyword>
<keyword evidence="10" id="KW-1185">Reference proteome</keyword>
<gene>
    <name evidence="9" type="ORF">MOO44_00785</name>
</gene>
<comment type="catalytic activity">
    <reaction evidence="7">
        <text>(6S)-5-methyl-5,6,7,8-tetrahydrofolate + NAD(+) = (6R)-5,10-methylene-5,6,7,8-tetrahydrofolate + NADH + H(+)</text>
        <dbReference type="Rhea" id="RHEA:19821"/>
        <dbReference type="ChEBI" id="CHEBI:15378"/>
        <dbReference type="ChEBI" id="CHEBI:15636"/>
        <dbReference type="ChEBI" id="CHEBI:18608"/>
        <dbReference type="ChEBI" id="CHEBI:57540"/>
        <dbReference type="ChEBI" id="CHEBI:57945"/>
        <dbReference type="EC" id="1.5.1.54"/>
    </reaction>
    <physiologicalReaction direction="right-to-left" evidence="7">
        <dbReference type="Rhea" id="RHEA:19823"/>
    </physiologicalReaction>
</comment>
<dbReference type="Pfam" id="PF02219">
    <property type="entry name" value="MTHFR"/>
    <property type="match status" value="1"/>
</dbReference>
<evidence type="ECO:0000256" key="6">
    <source>
        <dbReference type="ARBA" id="ARBA00023002"/>
    </source>
</evidence>
<evidence type="ECO:0000256" key="8">
    <source>
        <dbReference type="RuleBase" id="RU003862"/>
    </source>
</evidence>
<dbReference type="RefSeq" id="WP_260116017.1">
    <property type="nucleotide sequence ID" value="NZ_CP093360.1"/>
</dbReference>
<evidence type="ECO:0000256" key="5">
    <source>
        <dbReference type="ARBA" id="ARBA00022827"/>
    </source>
</evidence>
<evidence type="ECO:0000256" key="4">
    <source>
        <dbReference type="ARBA" id="ARBA00022630"/>
    </source>
</evidence>
<evidence type="ECO:0000313" key="9">
    <source>
        <dbReference type="EMBL" id="UQS86208.1"/>
    </source>
</evidence>
<dbReference type="AlphaFoldDB" id="A0A976RQX0"/>
<dbReference type="PANTHER" id="PTHR45754:SF3">
    <property type="entry name" value="METHYLENETETRAHYDROFOLATE REDUCTASE (NADPH)"/>
    <property type="match status" value="1"/>
</dbReference>
<evidence type="ECO:0000256" key="7">
    <source>
        <dbReference type="ARBA" id="ARBA00048628"/>
    </source>
</evidence>
<evidence type="ECO:0000313" key="10">
    <source>
        <dbReference type="Proteomes" id="UP000831181"/>
    </source>
</evidence>
<comment type="similarity">
    <text evidence="3 8">Belongs to the methylenetetrahydrofolate reductase family.</text>
</comment>
<keyword evidence="9" id="KW-0614">Plasmid</keyword>
<dbReference type="Proteomes" id="UP000831181">
    <property type="component" value="Plasmid p1unnamed"/>
</dbReference>
<dbReference type="InterPro" id="IPR029041">
    <property type="entry name" value="FAD-linked_oxidoreductase-like"/>
</dbReference>
<keyword evidence="6 8" id="KW-0560">Oxidoreductase</keyword>
<dbReference type="GO" id="GO:0009086">
    <property type="term" value="P:methionine biosynthetic process"/>
    <property type="evidence" value="ECO:0007669"/>
    <property type="project" value="TreeGrafter"/>
</dbReference>
<dbReference type="PANTHER" id="PTHR45754">
    <property type="entry name" value="METHYLENETETRAHYDROFOLATE REDUCTASE"/>
    <property type="match status" value="1"/>
</dbReference>
<organism evidence="9 10">
    <name type="scientific">Nicoliella spurrieriana</name>
    <dbReference type="NCBI Taxonomy" id="2925830"/>
    <lineage>
        <taxon>Bacteria</taxon>
        <taxon>Bacillati</taxon>
        <taxon>Bacillota</taxon>
        <taxon>Bacilli</taxon>
        <taxon>Lactobacillales</taxon>
        <taxon>Lactobacillaceae</taxon>
        <taxon>Nicoliella</taxon>
    </lineage>
</organism>
<dbReference type="EMBL" id="CP093360">
    <property type="protein sequence ID" value="UQS86208.1"/>
    <property type="molecule type" value="Genomic_DNA"/>
</dbReference>